<sequence>MGRIRRTGTVMHRGTHFRVVLWRQVAGWQACEEAVAAIPPTFSYRNVPVTSRLRPASKTLKSSTLAATPHMTPHHAGGAVPCRAACTHYLPIADPTTASTT</sequence>
<reference evidence="1 2" key="1">
    <citation type="submission" date="2019-05" db="EMBL/GenBank/DDBJ databases">
        <title>Another draft genome of Portunus trituberculatus and its Hox gene families provides insights of decapod evolution.</title>
        <authorList>
            <person name="Jeong J.-H."/>
            <person name="Song I."/>
            <person name="Kim S."/>
            <person name="Choi T."/>
            <person name="Kim D."/>
            <person name="Ryu S."/>
            <person name="Kim W."/>
        </authorList>
    </citation>
    <scope>NUCLEOTIDE SEQUENCE [LARGE SCALE GENOMIC DNA]</scope>
    <source>
        <tissue evidence="1">Muscle</tissue>
    </source>
</reference>
<dbReference type="Proteomes" id="UP000324222">
    <property type="component" value="Unassembled WGS sequence"/>
</dbReference>
<keyword evidence="2" id="KW-1185">Reference proteome</keyword>
<evidence type="ECO:0000313" key="2">
    <source>
        <dbReference type="Proteomes" id="UP000324222"/>
    </source>
</evidence>
<organism evidence="1 2">
    <name type="scientific">Portunus trituberculatus</name>
    <name type="common">Swimming crab</name>
    <name type="synonym">Neptunus trituberculatus</name>
    <dbReference type="NCBI Taxonomy" id="210409"/>
    <lineage>
        <taxon>Eukaryota</taxon>
        <taxon>Metazoa</taxon>
        <taxon>Ecdysozoa</taxon>
        <taxon>Arthropoda</taxon>
        <taxon>Crustacea</taxon>
        <taxon>Multicrustacea</taxon>
        <taxon>Malacostraca</taxon>
        <taxon>Eumalacostraca</taxon>
        <taxon>Eucarida</taxon>
        <taxon>Decapoda</taxon>
        <taxon>Pleocyemata</taxon>
        <taxon>Brachyura</taxon>
        <taxon>Eubrachyura</taxon>
        <taxon>Portunoidea</taxon>
        <taxon>Portunidae</taxon>
        <taxon>Portuninae</taxon>
        <taxon>Portunus</taxon>
    </lineage>
</organism>
<accession>A0A5B7G659</accession>
<protein>
    <submittedName>
        <fullName evidence="1">Uncharacterized protein</fullName>
    </submittedName>
</protein>
<comment type="caution">
    <text evidence="1">The sequence shown here is derived from an EMBL/GenBank/DDBJ whole genome shotgun (WGS) entry which is preliminary data.</text>
</comment>
<proteinExistence type="predicted"/>
<name>A0A5B7G659_PORTR</name>
<dbReference type="AlphaFoldDB" id="A0A5B7G659"/>
<gene>
    <name evidence="1" type="ORF">E2C01_049643</name>
</gene>
<evidence type="ECO:0000313" key="1">
    <source>
        <dbReference type="EMBL" id="MPC55700.1"/>
    </source>
</evidence>
<dbReference type="EMBL" id="VSRR010013375">
    <property type="protein sequence ID" value="MPC55700.1"/>
    <property type="molecule type" value="Genomic_DNA"/>
</dbReference>